<evidence type="ECO:0000313" key="3">
    <source>
        <dbReference type="Proteomes" id="UP001275315"/>
    </source>
</evidence>
<gene>
    <name evidence="2" type="ORF">RWD45_12500</name>
</gene>
<name>A0ABU5CS83_9BACI</name>
<protein>
    <submittedName>
        <fullName evidence="2">ROK family protein</fullName>
    </submittedName>
</protein>
<dbReference type="EMBL" id="JAWDIQ010000002">
    <property type="protein sequence ID" value="MDY0409236.1"/>
    <property type="molecule type" value="Genomic_DNA"/>
</dbReference>
<evidence type="ECO:0000313" key="2">
    <source>
        <dbReference type="EMBL" id="MDY0409236.1"/>
    </source>
</evidence>
<dbReference type="PANTHER" id="PTHR18964">
    <property type="entry name" value="ROK (REPRESSOR, ORF, KINASE) FAMILY"/>
    <property type="match status" value="1"/>
</dbReference>
<dbReference type="Gene3D" id="3.30.420.40">
    <property type="match status" value="2"/>
</dbReference>
<sequence length="302" mass="33080">MKYAIGIDVGGTTVASGIVNHHGDLIQKVIIDSDPTDKEKMFDCVVTSVNKLLTHSSIPLDQIYGIGAGVPGKIDREKGIAVYQNNLPWDNFPFVQRIQEVFHVERVVMDNDVYMAAFAEWKEAGLKDELFVYLTISTGIATSIINGGQFIRGAGFAGELGLIPVFAPHHEEGLARLEKVASGPAIEKFGKEQFMDQTISSKKVFDAYYAGDPKADSLIDEVTTSIAHGVYMINSLLDPHQIMMGGSVATRNPALLHHIKEKLATYLLDEQKHILDHMAISTLGNEQGIIGAGLRVFDTFHD</sequence>
<accession>A0ABU5CS83</accession>
<dbReference type="Proteomes" id="UP001275315">
    <property type="component" value="Unassembled WGS sequence"/>
</dbReference>
<reference evidence="2 3" key="1">
    <citation type="submission" date="2023-10" db="EMBL/GenBank/DDBJ databases">
        <title>Virgibacillus soli CC-YMP-6 genome.</title>
        <authorList>
            <person name="Miliotis G."/>
            <person name="Sengupta P."/>
            <person name="Hameed A."/>
            <person name="Chuvochina M."/>
            <person name="Mcdonagh F."/>
            <person name="Simpson A.C."/>
            <person name="Singh N.K."/>
            <person name="Rekha P.D."/>
            <person name="Raman K."/>
            <person name="Hugenholtz P."/>
            <person name="Venkateswaran K."/>
        </authorList>
    </citation>
    <scope>NUCLEOTIDE SEQUENCE [LARGE SCALE GENOMIC DNA]</scope>
    <source>
        <strain evidence="2 3">CC-YMP-6</strain>
    </source>
</reference>
<comment type="similarity">
    <text evidence="1">Belongs to the ROK (NagC/XylR) family.</text>
</comment>
<dbReference type="InterPro" id="IPR043129">
    <property type="entry name" value="ATPase_NBD"/>
</dbReference>
<organism evidence="2 3">
    <name type="scientific">Paracerasibacillus soli</name>
    <dbReference type="NCBI Taxonomy" id="480284"/>
    <lineage>
        <taxon>Bacteria</taxon>
        <taxon>Bacillati</taxon>
        <taxon>Bacillota</taxon>
        <taxon>Bacilli</taxon>
        <taxon>Bacillales</taxon>
        <taxon>Bacillaceae</taxon>
        <taxon>Paracerasibacillus</taxon>
    </lineage>
</organism>
<dbReference type="InterPro" id="IPR000600">
    <property type="entry name" value="ROK"/>
</dbReference>
<proteinExistence type="inferred from homology"/>
<comment type="caution">
    <text evidence="2">The sequence shown here is derived from an EMBL/GenBank/DDBJ whole genome shotgun (WGS) entry which is preliminary data.</text>
</comment>
<dbReference type="PANTHER" id="PTHR18964:SF149">
    <property type="entry name" value="BIFUNCTIONAL UDP-N-ACETYLGLUCOSAMINE 2-EPIMERASE_N-ACETYLMANNOSAMINE KINASE"/>
    <property type="match status" value="1"/>
</dbReference>
<dbReference type="Pfam" id="PF00480">
    <property type="entry name" value="ROK"/>
    <property type="match status" value="1"/>
</dbReference>
<dbReference type="RefSeq" id="WP_320380040.1">
    <property type="nucleotide sequence ID" value="NZ_JAWDIQ010000002.1"/>
</dbReference>
<dbReference type="SUPFAM" id="SSF53067">
    <property type="entry name" value="Actin-like ATPase domain"/>
    <property type="match status" value="1"/>
</dbReference>
<evidence type="ECO:0000256" key="1">
    <source>
        <dbReference type="ARBA" id="ARBA00006479"/>
    </source>
</evidence>
<keyword evidence="3" id="KW-1185">Reference proteome</keyword>